<feature type="compositionally biased region" description="Basic and acidic residues" evidence="3">
    <location>
        <begin position="9"/>
        <end position="34"/>
    </location>
</feature>
<evidence type="ECO:0000256" key="1">
    <source>
        <dbReference type="ARBA" id="ARBA00008383"/>
    </source>
</evidence>
<dbReference type="FunFam" id="3.30.1540.10:FF:000005">
    <property type="entry name" value="succinate--hydroxymethylglutarate CoA-transferase isoform X4"/>
    <property type="match status" value="1"/>
</dbReference>
<keyword evidence="6" id="KW-1267">Proteomics identification</keyword>
<evidence type="ECO:0000256" key="3">
    <source>
        <dbReference type="SAM" id="MobiDB-lite"/>
    </source>
</evidence>
<comment type="similarity">
    <text evidence="1">Belongs to the CoA-transferase III family.</text>
</comment>
<evidence type="ECO:0007829" key="6">
    <source>
        <dbReference type="PeptideAtlas" id="A0A498LUQ9"/>
    </source>
</evidence>
<dbReference type="STRING" id="84645.A0A498LUQ9"/>
<comment type="caution">
    <text evidence="4">The sequence shown here is derived from an EMBL/GenBank/DDBJ whole genome shotgun (WGS) entry which is preliminary data.</text>
</comment>
<dbReference type="InterPro" id="IPR050483">
    <property type="entry name" value="CoA-transferase_III_domain"/>
</dbReference>
<evidence type="ECO:0000256" key="2">
    <source>
        <dbReference type="ARBA" id="ARBA00022679"/>
    </source>
</evidence>
<dbReference type="Gene3D" id="3.40.50.10540">
    <property type="entry name" value="Crotonobetainyl-coa:carnitine coa-transferase, domain 1"/>
    <property type="match status" value="1"/>
</dbReference>
<feature type="region of interest" description="Disordered" evidence="3">
    <location>
        <begin position="1"/>
        <end position="99"/>
    </location>
</feature>
<dbReference type="PANTHER" id="PTHR48207">
    <property type="entry name" value="SUCCINATE--HYDROXYMETHYLGLUTARATE COA-TRANSFERASE"/>
    <property type="match status" value="1"/>
</dbReference>
<evidence type="ECO:0000313" key="4">
    <source>
        <dbReference type="EMBL" id="RXN11931.1"/>
    </source>
</evidence>
<dbReference type="GO" id="GO:0047369">
    <property type="term" value="F:succinate-hydroxymethylglutarate CoA-transferase activity"/>
    <property type="evidence" value="ECO:0007669"/>
    <property type="project" value="TreeGrafter"/>
</dbReference>
<dbReference type="InterPro" id="IPR044855">
    <property type="entry name" value="CoA-Trfase_III_dom3_sf"/>
</dbReference>
<feature type="compositionally biased region" description="Basic residues" evidence="3">
    <location>
        <begin position="76"/>
        <end position="92"/>
    </location>
</feature>
<dbReference type="Gene3D" id="3.30.1540.10">
    <property type="entry name" value="formyl-coa transferase, domain 3"/>
    <property type="match status" value="1"/>
</dbReference>
<keyword evidence="5" id="KW-1185">Reference proteome</keyword>
<proteinExistence type="evidence at protein level"/>
<organism evidence="4 5">
    <name type="scientific">Labeo rohita</name>
    <name type="common">Indian major carp</name>
    <name type="synonym">Cyprinus rohita</name>
    <dbReference type="NCBI Taxonomy" id="84645"/>
    <lineage>
        <taxon>Eukaryota</taxon>
        <taxon>Metazoa</taxon>
        <taxon>Chordata</taxon>
        <taxon>Craniata</taxon>
        <taxon>Vertebrata</taxon>
        <taxon>Euteleostomi</taxon>
        <taxon>Actinopterygii</taxon>
        <taxon>Neopterygii</taxon>
        <taxon>Teleostei</taxon>
        <taxon>Ostariophysi</taxon>
        <taxon>Cypriniformes</taxon>
        <taxon>Cyprinidae</taxon>
        <taxon>Labeoninae</taxon>
        <taxon>Labeonini</taxon>
        <taxon>Labeo</taxon>
    </lineage>
</organism>
<sequence length="438" mass="49076">MQHLCLSGLRREQQWPPATKREANGGLLRIRDSIGKTTPLPVCSTLGSPMPSRTSAPMPSGIPQGALMNLGITRQQRQKRRDQWRQQLRQRRQQASSIAVNLKDPKGTKLITELAKVCDVLVENYLPGKLNEMGLGYEELSKVAPQLIYCSITGYGQTGPESHKPGYDSIASAVSGMMHITGPEVACLTHIAANYLNAGIEASRWGTAHGSIVPYQGFKTKDGYLVVAAGNDQQFMKVCKVLSMNGLAESPKYKSNKLRVQHRKELLQILSERFMQETTGEWLGRFEGTGVPCGPINNIQQVFTNPQCISKEPCLVSGHPSEDIQNISHPYRLRFHEKHSAFGGLLTAEADDSIWRSYLSEDDTNLLAIAPFDRTVKTKNIQRSLEKSVVAARARRKLADRREERAKEMIQEKGQLHMYRTENQMERIWIGEVSIRAR</sequence>
<gene>
    <name evidence="4" type="ORF">ROHU_029800</name>
</gene>
<dbReference type="Pfam" id="PF02515">
    <property type="entry name" value="CoA_transf_3"/>
    <property type="match status" value="2"/>
</dbReference>
<dbReference type="GO" id="GO:0005739">
    <property type="term" value="C:mitochondrion"/>
    <property type="evidence" value="ECO:0007669"/>
    <property type="project" value="TreeGrafter"/>
</dbReference>
<dbReference type="Proteomes" id="UP000290572">
    <property type="component" value="Unassembled WGS sequence"/>
</dbReference>
<keyword evidence="2 4" id="KW-0808">Transferase</keyword>
<dbReference type="PANTHER" id="PTHR48207:SF3">
    <property type="entry name" value="SUCCINATE--HYDROXYMETHYLGLUTARATE COA-TRANSFERASE"/>
    <property type="match status" value="1"/>
</dbReference>
<dbReference type="SUPFAM" id="SSF89796">
    <property type="entry name" value="CoA-transferase family III (CaiB/BaiF)"/>
    <property type="match status" value="1"/>
</dbReference>
<feature type="compositionally biased region" description="Polar residues" evidence="3">
    <location>
        <begin position="45"/>
        <end position="57"/>
    </location>
</feature>
<name>A0A498LUQ9_LABRO</name>
<dbReference type="InterPro" id="IPR023606">
    <property type="entry name" value="CoA-Trfase_III_dom_1_sf"/>
</dbReference>
<accession>A0A498LUQ9</accession>
<dbReference type="AlphaFoldDB" id="A0A498LUQ9"/>
<evidence type="ECO:0000313" key="5">
    <source>
        <dbReference type="Proteomes" id="UP000290572"/>
    </source>
</evidence>
<protein>
    <submittedName>
        <fullName evidence="4">Succinate--hydroxymethylglutarate-transferase isoform X2</fullName>
    </submittedName>
</protein>
<dbReference type="EMBL" id="QBIY01013101">
    <property type="protein sequence ID" value="RXN11931.1"/>
    <property type="molecule type" value="Genomic_DNA"/>
</dbReference>
<reference evidence="4 5" key="1">
    <citation type="submission" date="2018-03" db="EMBL/GenBank/DDBJ databases">
        <title>Draft genome sequence of Rohu Carp (Labeo rohita).</title>
        <authorList>
            <person name="Das P."/>
            <person name="Kushwaha B."/>
            <person name="Joshi C.G."/>
            <person name="Kumar D."/>
            <person name="Nagpure N.S."/>
            <person name="Sahoo L."/>
            <person name="Das S.P."/>
            <person name="Bit A."/>
            <person name="Patnaik S."/>
            <person name="Meher P.K."/>
            <person name="Jayasankar P."/>
            <person name="Koringa P.G."/>
            <person name="Patel N.V."/>
            <person name="Hinsu A.T."/>
            <person name="Kumar R."/>
            <person name="Pandey M."/>
            <person name="Agarwal S."/>
            <person name="Srivastava S."/>
            <person name="Singh M."/>
            <person name="Iquebal M.A."/>
            <person name="Jaiswal S."/>
            <person name="Angadi U.B."/>
            <person name="Kumar N."/>
            <person name="Raza M."/>
            <person name="Shah T.M."/>
            <person name="Rai A."/>
            <person name="Jena J.K."/>
        </authorList>
    </citation>
    <scope>NUCLEOTIDE SEQUENCE [LARGE SCALE GENOMIC DNA]</scope>
    <source>
        <strain evidence="4">DASCIFA01</strain>
        <tissue evidence="4">Testis</tissue>
    </source>
</reference>
<dbReference type="InterPro" id="IPR003673">
    <property type="entry name" value="CoA-Trfase_fam_III"/>
</dbReference>